<sequence>MVFTSDSPAANCSVGNTTFAHGVTFKLDCKTQCVCENGRHACSTLCPNEQLPAPDDTISCRSPRLVEVPGHCCKMWLCENPTADGP</sequence>
<dbReference type="GO" id="GO:0045597">
    <property type="term" value="P:positive regulation of cell differentiation"/>
    <property type="evidence" value="ECO:0007669"/>
    <property type="project" value="TreeGrafter"/>
</dbReference>
<evidence type="ECO:0000313" key="4">
    <source>
        <dbReference type="Proteomes" id="UP001059596"/>
    </source>
</evidence>
<gene>
    <name evidence="3" type="ORF">M5D96_005751</name>
</gene>
<dbReference type="InterPro" id="IPR001007">
    <property type="entry name" value="VWF_dom"/>
</dbReference>
<evidence type="ECO:0000313" key="3">
    <source>
        <dbReference type="EMBL" id="KAI8041486.1"/>
    </source>
</evidence>
<dbReference type="PROSITE" id="PS50184">
    <property type="entry name" value="VWFC_2"/>
    <property type="match status" value="1"/>
</dbReference>
<dbReference type="GO" id="GO:0007165">
    <property type="term" value="P:signal transduction"/>
    <property type="evidence" value="ECO:0007669"/>
    <property type="project" value="TreeGrafter"/>
</dbReference>
<dbReference type="Pfam" id="PF00093">
    <property type="entry name" value="VWC"/>
    <property type="match status" value="1"/>
</dbReference>
<comment type="caution">
    <text evidence="3">The sequence shown here is derived from an EMBL/GenBank/DDBJ whole genome shotgun (WGS) entry which is preliminary data.</text>
</comment>
<dbReference type="SUPFAM" id="SSF57603">
    <property type="entry name" value="FnI-like domain"/>
    <property type="match status" value="1"/>
</dbReference>
<accession>A0A9P9YQZ2</accession>
<keyword evidence="4" id="KW-1185">Reference proteome</keyword>
<dbReference type="SMART" id="SM00214">
    <property type="entry name" value="VWC"/>
    <property type="match status" value="1"/>
</dbReference>
<name>A0A9P9YQZ2_9MUSC</name>
<dbReference type="GO" id="GO:0008201">
    <property type="term" value="F:heparin binding"/>
    <property type="evidence" value="ECO:0007669"/>
    <property type="project" value="TreeGrafter"/>
</dbReference>
<evidence type="ECO:0000259" key="2">
    <source>
        <dbReference type="PROSITE" id="PS50184"/>
    </source>
</evidence>
<dbReference type="GO" id="GO:0005615">
    <property type="term" value="C:extracellular space"/>
    <property type="evidence" value="ECO:0007669"/>
    <property type="project" value="TreeGrafter"/>
</dbReference>
<keyword evidence="1" id="KW-0732">Signal</keyword>
<dbReference type="Proteomes" id="UP001059596">
    <property type="component" value="Unassembled WGS sequence"/>
</dbReference>
<dbReference type="EMBL" id="JAMKOV010000003">
    <property type="protein sequence ID" value="KAI8041486.1"/>
    <property type="molecule type" value="Genomic_DNA"/>
</dbReference>
<reference evidence="3" key="1">
    <citation type="journal article" date="2023" name="Genome Biol. Evol.">
        <title>Long-read-based Genome Assembly of Drosophila gunungcola Reveals Fewer Chemosensory Genes in Flower-breeding Species.</title>
        <authorList>
            <person name="Negi A."/>
            <person name="Liao B.Y."/>
            <person name="Yeh S.D."/>
        </authorList>
    </citation>
    <scope>NUCLEOTIDE SEQUENCE</scope>
    <source>
        <strain evidence="3">Sukarami</strain>
    </source>
</reference>
<dbReference type="PANTHER" id="PTHR11348:SF17">
    <property type="entry name" value="CCN"/>
    <property type="match status" value="1"/>
</dbReference>
<dbReference type="InterPro" id="IPR050941">
    <property type="entry name" value="CCN"/>
</dbReference>
<dbReference type="GO" id="GO:0007155">
    <property type="term" value="P:cell adhesion"/>
    <property type="evidence" value="ECO:0007669"/>
    <property type="project" value="TreeGrafter"/>
</dbReference>
<evidence type="ECO:0000256" key="1">
    <source>
        <dbReference type="ARBA" id="ARBA00022729"/>
    </source>
</evidence>
<dbReference type="GO" id="GO:0031012">
    <property type="term" value="C:extracellular matrix"/>
    <property type="evidence" value="ECO:0007669"/>
    <property type="project" value="TreeGrafter"/>
</dbReference>
<proteinExistence type="predicted"/>
<dbReference type="PANTHER" id="PTHR11348">
    <property type="entry name" value="CONNECTIVE TISSUE GROWTH FACTOR-RELATED"/>
    <property type="match status" value="1"/>
</dbReference>
<dbReference type="GO" id="GO:0005178">
    <property type="term" value="F:integrin binding"/>
    <property type="evidence" value="ECO:0007669"/>
    <property type="project" value="TreeGrafter"/>
</dbReference>
<organism evidence="3 4">
    <name type="scientific">Drosophila gunungcola</name>
    <name type="common">fruit fly</name>
    <dbReference type="NCBI Taxonomy" id="103775"/>
    <lineage>
        <taxon>Eukaryota</taxon>
        <taxon>Metazoa</taxon>
        <taxon>Ecdysozoa</taxon>
        <taxon>Arthropoda</taxon>
        <taxon>Hexapoda</taxon>
        <taxon>Insecta</taxon>
        <taxon>Pterygota</taxon>
        <taxon>Neoptera</taxon>
        <taxon>Endopterygota</taxon>
        <taxon>Diptera</taxon>
        <taxon>Brachycera</taxon>
        <taxon>Muscomorpha</taxon>
        <taxon>Ephydroidea</taxon>
        <taxon>Drosophilidae</taxon>
        <taxon>Drosophila</taxon>
        <taxon>Sophophora</taxon>
    </lineage>
</organism>
<feature type="domain" description="VWFC" evidence="2">
    <location>
        <begin position="10"/>
        <end position="79"/>
    </location>
</feature>
<dbReference type="AlphaFoldDB" id="A0A9P9YQZ2"/>
<protein>
    <recommendedName>
        <fullName evidence="2">VWFC domain-containing protein</fullName>
    </recommendedName>
</protein>